<keyword evidence="2" id="KW-0808">Transferase</keyword>
<keyword evidence="2" id="KW-0418">Kinase</keyword>
<sequence>MNSQSTNTVFVVQHLHSLLGGNEDIKLIGIYRSAKSAQAAVERLKIQPGFRDYPRLINPDIDEDEQGFYIDEYTLDSDHWPLGFVTI</sequence>
<dbReference type="EMBL" id="ABOX02000011">
    <property type="protein sequence ID" value="EEF61222.1"/>
    <property type="molecule type" value="Genomic_DNA"/>
</dbReference>
<proteinExistence type="predicted"/>
<protein>
    <submittedName>
        <fullName evidence="2">Homoserine kinase</fullName>
    </submittedName>
</protein>
<organism evidence="2 3">
    <name type="scientific">Pedosphaera parvula (strain Ellin514)</name>
    <dbReference type="NCBI Taxonomy" id="320771"/>
    <lineage>
        <taxon>Bacteria</taxon>
        <taxon>Pseudomonadati</taxon>
        <taxon>Verrucomicrobiota</taxon>
        <taxon>Pedosphaerae</taxon>
        <taxon>Pedosphaerales</taxon>
        <taxon>Pedosphaeraceae</taxon>
        <taxon>Pedosphaera</taxon>
    </lineage>
</organism>
<reference evidence="2 3" key="1">
    <citation type="journal article" date="2011" name="J. Bacteriol.">
        <title>Genome sequence of 'Pedosphaera parvula' Ellin514, an aerobic Verrucomicrobial isolate from pasture soil.</title>
        <authorList>
            <person name="Kant R."/>
            <person name="van Passel M.W."/>
            <person name="Sangwan P."/>
            <person name="Palva A."/>
            <person name="Lucas S."/>
            <person name="Copeland A."/>
            <person name="Lapidus A."/>
            <person name="Glavina Del Rio T."/>
            <person name="Dalin E."/>
            <person name="Tice H."/>
            <person name="Bruce D."/>
            <person name="Goodwin L."/>
            <person name="Pitluck S."/>
            <person name="Chertkov O."/>
            <person name="Larimer F.W."/>
            <person name="Land M.L."/>
            <person name="Hauser L."/>
            <person name="Brettin T.S."/>
            <person name="Detter J.C."/>
            <person name="Han S."/>
            <person name="de Vos W.M."/>
            <person name="Janssen P.H."/>
            <person name="Smidt H."/>
        </authorList>
    </citation>
    <scope>NUCLEOTIDE SEQUENCE [LARGE SCALE GENOMIC DNA]</scope>
    <source>
        <strain evidence="2 3">Ellin514</strain>
    </source>
</reference>
<dbReference type="GO" id="GO:0016301">
    <property type="term" value="F:kinase activity"/>
    <property type="evidence" value="ECO:0007669"/>
    <property type="project" value="UniProtKB-KW"/>
</dbReference>
<keyword evidence="3" id="KW-1185">Reference proteome</keyword>
<comment type="caution">
    <text evidence="2">The sequence shown here is derived from an EMBL/GenBank/DDBJ whole genome shotgun (WGS) entry which is preliminary data.</text>
</comment>
<evidence type="ECO:0000313" key="2">
    <source>
        <dbReference type="EMBL" id="EEF61222.1"/>
    </source>
</evidence>
<name>B9XG60_PEDPL</name>
<feature type="domain" description="DUF7336" evidence="1">
    <location>
        <begin position="7"/>
        <end position="82"/>
    </location>
</feature>
<dbReference type="AlphaFoldDB" id="B9XG60"/>
<evidence type="ECO:0000259" key="1">
    <source>
        <dbReference type="Pfam" id="PF24024"/>
    </source>
</evidence>
<dbReference type="Proteomes" id="UP000003688">
    <property type="component" value="Unassembled WGS sequence"/>
</dbReference>
<evidence type="ECO:0000313" key="3">
    <source>
        <dbReference type="Proteomes" id="UP000003688"/>
    </source>
</evidence>
<dbReference type="RefSeq" id="WP_007414806.1">
    <property type="nucleotide sequence ID" value="NZ_ABOX02000011.1"/>
</dbReference>
<accession>B9XG60</accession>
<dbReference type="Pfam" id="PF24024">
    <property type="entry name" value="DUF7336"/>
    <property type="match status" value="1"/>
</dbReference>
<gene>
    <name evidence="2" type="ORF">Cflav_PD3939</name>
</gene>
<dbReference type="OrthoDB" id="1551149at2"/>
<dbReference type="InterPro" id="IPR055760">
    <property type="entry name" value="DUF7336"/>
</dbReference>